<evidence type="ECO:0000313" key="2">
    <source>
        <dbReference type="EMBL" id="GGC98331.1"/>
    </source>
</evidence>
<dbReference type="PROSITE" id="PS51186">
    <property type="entry name" value="GNAT"/>
    <property type="match status" value="1"/>
</dbReference>
<feature type="domain" description="N-acetyltransferase" evidence="1">
    <location>
        <begin position="1"/>
        <end position="156"/>
    </location>
</feature>
<dbReference type="Pfam" id="PF00583">
    <property type="entry name" value="Acetyltransf_1"/>
    <property type="match status" value="1"/>
</dbReference>
<protein>
    <submittedName>
        <fullName evidence="2">N-acetyltransferase YbbJ</fullName>
    </submittedName>
</protein>
<dbReference type="InterPro" id="IPR016181">
    <property type="entry name" value="Acyl_CoA_acyltransferase"/>
</dbReference>
<organism evidence="2 3">
    <name type="scientific">Enterococcus wangshanyuanii</name>
    <dbReference type="NCBI Taxonomy" id="2005703"/>
    <lineage>
        <taxon>Bacteria</taxon>
        <taxon>Bacillati</taxon>
        <taxon>Bacillota</taxon>
        <taxon>Bacilli</taxon>
        <taxon>Lactobacillales</taxon>
        <taxon>Enterococcaceae</taxon>
        <taxon>Enterococcus</taxon>
    </lineage>
</organism>
<gene>
    <name evidence="2" type="primary">ybbJ</name>
    <name evidence="2" type="ORF">GCM10011573_29810</name>
</gene>
<accession>A0ABQ1PJK4</accession>
<dbReference type="EMBL" id="BMKI01000008">
    <property type="protein sequence ID" value="GGC98331.1"/>
    <property type="molecule type" value="Genomic_DNA"/>
</dbReference>
<proteinExistence type="predicted"/>
<sequence>MLLSEYNEEFSALICQYQLTEEQLRFTETPEMPLKIASTNPFIHPIVGIENERLTNFFVLDEKKDVSLYTENEHAILLRTFSTDYRYQGQGYAKKVLQQLPEFTRKLFPTADEIVLAVNKENSAAQTLYKKSGFLPMDKIIEGVAGPQYVMTFSLI</sequence>
<reference evidence="3" key="1">
    <citation type="journal article" date="2019" name="Int. J. Syst. Evol. Microbiol.">
        <title>The Global Catalogue of Microorganisms (GCM) 10K type strain sequencing project: providing services to taxonomists for standard genome sequencing and annotation.</title>
        <authorList>
            <consortium name="The Broad Institute Genomics Platform"/>
            <consortium name="The Broad Institute Genome Sequencing Center for Infectious Disease"/>
            <person name="Wu L."/>
            <person name="Ma J."/>
        </authorList>
    </citation>
    <scope>NUCLEOTIDE SEQUENCE [LARGE SCALE GENOMIC DNA]</scope>
    <source>
        <strain evidence="3">CGMCC 1.15942</strain>
    </source>
</reference>
<evidence type="ECO:0000313" key="3">
    <source>
        <dbReference type="Proteomes" id="UP000630615"/>
    </source>
</evidence>
<name>A0ABQ1PJK4_9ENTE</name>
<keyword evidence="3" id="KW-1185">Reference proteome</keyword>
<evidence type="ECO:0000259" key="1">
    <source>
        <dbReference type="PROSITE" id="PS51186"/>
    </source>
</evidence>
<comment type="caution">
    <text evidence="2">The sequence shown here is derived from an EMBL/GenBank/DDBJ whole genome shotgun (WGS) entry which is preliminary data.</text>
</comment>
<dbReference type="SUPFAM" id="SSF55729">
    <property type="entry name" value="Acyl-CoA N-acyltransferases (Nat)"/>
    <property type="match status" value="1"/>
</dbReference>
<dbReference type="Proteomes" id="UP000630615">
    <property type="component" value="Unassembled WGS sequence"/>
</dbReference>
<dbReference type="RefSeq" id="WP_088269737.1">
    <property type="nucleotide sequence ID" value="NZ_BMKI01000008.1"/>
</dbReference>
<dbReference type="Gene3D" id="3.40.630.30">
    <property type="match status" value="1"/>
</dbReference>
<dbReference type="InterPro" id="IPR000182">
    <property type="entry name" value="GNAT_dom"/>
</dbReference>